<protein>
    <submittedName>
        <fullName evidence="3">Glycosyltransferase family 4 protein</fullName>
    </submittedName>
</protein>
<dbReference type="RefSeq" id="WP_208175148.1">
    <property type="nucleotide sequence ID" value="NZ_JAGETZ010000004.1"/>
</dbReference>
<dbReference type="Pfam" id="PF13439">
    <property type="entry name" value="Glyco_transf_4"/>
    <property type="match status" value="1"/>
</dbReference>
<keyword evidence="4" id="KW-1185">Reference proteome</keyword>
<evidence type="ECO:0000259" key="2">
    <source>
        <dbReference type="Pfam" id="PF13439"/>
    </source>
</evidence>
<dbReference type="Gene3D" id="3.40.50.2000">
    <property type="entry name" value="Glycogen Phosphorylase B"/>
    <property type="match status" value="2"/>
</dbReference>
<gene>
    <name evidence="3" type="ORF">J4E00_10680</name>
</gene>
<dbReference type="CDD" id="cd03801">
    <property type="entry name" value="GT4_PimA-like"/>
    <property type="match status" value="1"/>
</dbReference>
<dbReference type="Pfam" id="PF00534">
    <property type="entry name" value="Glycos_transf_1"/>
    <property type="match status" value="1"/>
</dbReference>
<feature type="domain" description="Glycosyltransferase subfamily 4-like N-terminal" evidence="2">
    <location>
        <begin position="71"/>
        <end position="176"/>
    </location>
</feature>
<feature type="domain" description="Glycosyl transferase family 1" evidence="1">
    <location>
        <begin position="206"/>
        <end position="364"/>
    </location>
</feature>
<evidence type="ECO:0000313" key="3">
    <source>
        <dbReference type="EMBL" id="MBO2009517.1"/>
    </source>
</evidence>
<comment type="caution">
    <text evidence="3">The sequence shown here is derived from an EMBL/GenBank/DDBJ whole genome shotgun (WGS) entry which is preliminary data.</text>
</comment>
<accession>A0ABS3QEC4</accession>
<dbReference type="InterPro" id="IPR028098">
    <property type="entry name" value="Glyco_trans_4-like_N"/>
</dbReference>
<dbReference type="PANTHER" id="PTHR12526">
    <property type="entry name" value="GLYCOSYLTRANSFERASE"/>
    <property type="match status" value="1"/>
</dbReference>
<sequence length="392" mass="43458">MNSPVHSVPAVPPRPLILLVDNSRAVTGALNALRHATSPLRSEFDFAYVLPTGSTGRAVLEADGYRVHELPFVEISRRPADLLRYLPMLLLNGWRLRRLARRERAQALHMNDFYNLTGYVAHWLSLGKLPILTHVRFLPQVLPQMFAKPWRWLAENAAQQVLCVSEAVRKYFAPTNVRVRTVYDPLPVRGEELPPYTVGSPAATLRLLYLSNYIRGKGQDLALAAFQIAYAQNPGLRLHFVGGDMGMVKNQEFRQELEAAARVAGLQDVIQFDGFAANTEGAMKTHDVVLNFSEAESFSLTCLDALYYGVPLIASDCGGPAELFENGQSGLLVPNRDVPAMATAIIKLAADEALRQQFSKASRQFVRTKFAPAGTYELLAACYRRIISPLPA</sequence>
<reference evidence="3 4" key="1">
    <citation type="submission" date="2021-03" db="EMBL/GenBank/DDBJ databases">
        <authorList>
            <person name="Kim M.K."/>
        </authorList>
    </citation>
    <scope>NUCLEOTIDE SEQUENCE [LARGE SCALE GENOMIC DNA]</scope>
    <source>
        <strain evidence="3 4">BT442</strain>
    </source>
</reference>
<name>A0ABS3QEC4_9BACT</name>
<proteinExistence type="predicted"/>
<organism evidence="3 4">
    <name type="scientific">Hymenobacter negativus</name>
    <dbReference type="NCBI Taxonomy" id="2795026"/>
    <lineage>
        <taxon>Bacteria</taxon>
        <taxon>Pseudomonadati</taxon>
        <taxon>Bacteroidota</taxon>
        <taxon>Cytophagia</taxon>
        <taxon>Cytophagales</taxon>
        <taxon>Hymenobacteraceae</taxon>
        <taxon>Hymenobacter</taxon>
    </lineage>
</organism>
<dbReference type="PANTHER" id="PTHR12526:SF630">
    <property type="entry name" value="GLYCOSYLTRANSFERASE"/>
    <property type="match status" value="1"/>
</dbReference>
<evidence type="ECO:0000259" key="1">
    <source>
        <dbReference type="Pfam" id="PF00534"/>
    </source>
</evidence>
<dbReference type="SUPFAM" id="SSF53756">
    <property type="entry name" value="UDP-Glycosyltransferase/glycogen phosphorylase"/>
    <property type="match status" value="1"/>
</dbReference>
<dbReference type="Proteomes" id="UP000664369">
    <property type="component" value="Unassembled WGS sequence"/>
</dbReference>
<evidence type="ECO:0000313" key="4">
    <source>
        <dbReference type="Proteomes" id="UP000664369"/>
    </source>
</evidence>
<dbReference type="EMBL" id="JAGETZ010000004">
    <property type="protein sequence ID" value="MBO2009517.1"/>
    <property type="molecule type" value="Genomic_DNA"/>
</dbReference>
<dbReference type="InterPro" id="IPR001296">
    <property type="entry name" value="Glyco_trans_1"/>
</dbReference>